<keyword evidence="3" id="KW-0201">Cytochrome c-type biogenesis</keyword>
<evidence type="ECO:0000256" key="2">
    <source>
        <dbReference type="ARBA" id="ARBA00022692"/>
    </source>
</evidence>
<feature type="domain" description="Cytochrome c assembly protein" evidence="8">
    <location>
        <begin position="116"/>
        <end position="330"/>
    </location>
</feature>
<evidence type="ECO:0000256" key="7">
    <source>
        <dbReference type="SAM" id="Phobius"/>
    </source>
</evidence>
<feature type="transmembrane region" description="Helical" evidence="7">
    <location>
        <begin position="179"/>
        <end position="204"/>
    </location>
</feature>
<evidence type="ECO:0000313" key="10">
    <source>
        <dbReference type="Proteomes" id="UP001596470"/>
    </source>
</evidence>
<dbReference type="PANTHER" id="PTHR30071:SF1">
    <property type="entry name" value="CYTOCHROME B_B6 PROTEIN-RELATED"/>
    <property type="match status" value="1"/>
</dbReference>
<keyword evidence="2 7" id="KW-0812">Transmembrane</keyword>
<evidence type="ECO:0000256" key="6">
    <source>
        <dbReference type="SAM" id="MobiDB-lite"/>
    </source>
</evidence>
<dbReference type="PANTHER" id="PTHR30071">
    <property type="entry name" value="HEME EXPORTER PROTEIN C"/>
    <property type="match status" value="1"/>
</dbReference>
<feature type="transmembrane region" description="Helical" evidence="7">
    <location>
        <begin position="307"/>
        <end position="329"/>
    </location>
</feature>
<keyword evidence="5 7" id="KW-0472">Membrane</keyword>
<sequence>MTGAEVANALFVATILVYAAAMFSYAVEYAFDKRAPKRAKALAASGGSSGTVAPGGGADTASAAADASDEGSSEAPISPAAARGAGRLGLVLTFLGTAALAASIVVRVVYTGRWPWGNMFEYTVGVALAGMVTWLILVSRGSVPRRLGLFATFAVTMVLGTSVRVYTEAGPLVPALDSYWIIIHVTAAIVASGILLIGCVFAILHLLRRGHDRRVSDGKPVRFPINIAERLPDATVLERLTFKIHVFAFPLLTFGIVAGSVWAHLAWGRYWNWDPKEVWAFIAWVVYAAYLHARVSGKSAKANAPWIAILGYAVMLFNLTAVNLVFGGLHSYAGV</sequence>
<comment type="subcellular location">
    <subcellularLocation>
        <location evidence="1">Membrane</location>
        <topology evidence="1">Multi-pass membrane protein</topology>
    </subcellularLocation>
</comment>
<evidence type="ECO:0000256" key="1">
    <source>
        <dbReference type="ARBA" id="ARBA00004141"/>
    </source>
</evidence>
<evidence type="ECO:0000313" key="9">
    <source>
        <dbReference type="EMBL" id="MFC6958360.1"/>
    </source>
</evidence>
<name>A0ABW2D7J1_9ACTN</name>
<feature type="compositionally biased region" description="Gly residues" evidence="6">
    <location>
        <begin position="47"/>
        <end position="58"/>
    </location>
</feature>
<evidence type="ECO:0000256" key="4">
    <source>
        <dbReference type="ARBA" id="ARBA00022989"/>
    </source>
</evidence>
<dbReference type="NCBIfam" id="TIGR03144">
    <property type="entry name" value="cytochr_II_ccsB"/>
    <property type="match status" value="1"/>
</dbReference>
<reference evidence="10" key="1">
    <citation type="journal article" date="2019" name="Int. J. Syst. Evol. Microbiol.">
        <title>The Global Catalogue of Microorganisms (GCM) 10K type strain sequencing project: providing services to taxonomists for standard genome sequencing and annotation.</title>
        <authorList>
            <consortium name="The Broad Institute Genomics Platform"/>
            <consortium name="The Broad Institute Genome Sequencing Center for Infectious Disease"/>
            <person name="Wu L."/>
            <person name="Ma J."/>
        </authorList>
    </citation>
    <scope>NUCLEOTIDE SEQUENCE [LARGE SCALE GENOMIC DNA]</scope>
    <source>
        <strain evidence="10">KACC 12634</strain>
    </source>
</reference>
<dbReference type="Pfam" id="PF01578">
    <property type="entry name" value="Cytochrom_C_asm"/>
    <property type="match status" value="1"/>
</dbReference>
<dbReference type="InterPro" id="IPR017562">
    <property type="entry name" value="Cyt_c_biogenesis_CcsA"/>
</dbReference>
<organism evidence="9 10">
    <name type="scientific">Glycomyces mayteni</name>
    <dbReference type="NCBI Taxonomy" id="543887"/>
    <lineage>
        <taxon>Bacteria</taxon>
        <taxon>Bacillati</taxon>
        <taxon>Actinomycetota</taxon>
        <taxon>Actinomycetes</taxon>
        <taxon>Glycomycetales</taxon>
        <taxon>Glycomycetaceae</taxon>
        <taxon>Glycomyces</taxon>
    </lineage>
</organism>
<proteinExistence type="predicted"/>
<protein>
    <submittedName>
        <fullName evidence="9">C-type cytochrome biogenesis protein CcsB</fullName>
    </submittedName>
</protein>
<feature type="transmembrane region" description="Helical" evidence="7">
    <location>
        <begin position="147"/>
        <end position="167"/>
    </location>
</feature>
<comment type="caution">
    <text evidence="9">The sequence shown here is derived from an EMBL/GenBank/DDBJ whole genome shotgun (WGS) entry which is preliminary data.</text>
</comment>
<feature type="transmembrane region" description="Helical" evidence="7">
    <location>
        <begin position="6"/>
        <end position="31"/>
    </location>
</feature>
<keyword evidence="10" id="KW-1185">Reference proteome</keyword>
<feature type="transmembrane region" description="Helical" evidence="7">
    <location>
        <begin position="278"/>
        <end position="295"/>
    </location>
</feature>
<evidence type="ECO:0000256" key="3">
    <source>
        <dbReference type="ARBA" id="ARBA00022748"/>
    </source>
</evidence>
<feature type="transmembrane region" description="Helical" evidence="7">
    <location>
        <begin position="246"/>
        <end position="266"/>
    </location>
</feature>
<dbReference type="InterPro" id="IPR002541">
    <property type="entry name" value="Cyt_c_assembly"/>
</dbReference>
<evidence type="ECO:0000259" key="8">
    <source>
        <dbReference type="Pfam" id="PF01578"/>
    </source>
</evidence>
<keyword evidence="4 7" id="KW-1133">Transmembrane helix</keyword>
<feature type="transmembrane region" description="Helical" evidence="7">
    <location>
        <begin position="88"/>
        <end position="110"/>
    </location>
</feature>
<feature type="region of interest" description="Disordered" evidence="6">
    <location>
        <begin position="45"/>
        <end position="78"/>
    </location>
</feature>
<accession>A0ABW2D7J1</accession>
<feature type="transmembrane region" description="Helical" evidence="7">
    <location>
        <begin position="122"/>
        <end position="140"/>
    </location>
</feature>
<gene>
    <name evidence="9" type="primary">ccsB</name>
    <name evidence="9" type="ORF">ACFQS3_14240</name>
</gene>
<dbReference type="EMBL" id="JBHSYS010000003">
    <property type="protein sequence ID" value="MFC6958360.1"/>
    <property type="molecule type" value="Genomic_DNA"/>
</dbReference>
<dbReference type="RefSeq" id="WP_382346919.1">
    <property type="nucleotide sequence ID" value="NZ_JBHMBP010000001.1"/>
</dbReference>
<evidence type="ECO:0000256" key="5">
    <source>
        <dbReference type="ARBA" id="ARBA00023136"/>
    </source>
</evidence>
<dbReference type="InterPro" id="IPR045062">
    <property type="entry name" value="Cyt_c_biogenesis_CcsA/CcmC"/>
</dbReference>
<dbReference type="Proteomes" id="UP001596470">
    <property type="component" value="Unassembled WGS sequence"/>
</dbReference>